<dbReference type="GO" id="GO:0019239">
    <property type="term" value="F:deaminase activity"/>
    <property type="evidence" value="ECO:0007669"/>
    <property type="project" value="TreeGrafter"/>
</dbReference>
<dbReference type="Gene3D" id="3.30.1330.40">
    <property type="entry name" value="RutC-like"/>
    <property type="match status" value="1"/>
</dbReference>
<sequence length="129" mass="13750">MPASMSVVSTSEAPSAVGPYSQAIQTDSLVFLSGCIPLVPETMKVIEGGIEEQTRQAFRNFKAVLAASGCQVTDVVKTTVFLQSLGDFAKVNEIYAEIFGDHKPARSCVEVAKLPLGVLFEIEGIAARK</sequence>
<dbReference type="Proteomes" id="UP000777482">
    <property type="component" value="Unassembled WGS sequence"/>
</dbReference>
<dbReference type="PANTHER" id="PTHR11803">
    <property type="entry name" value="2-IMINOBUTANOATE/2-IMINOPROPANOATE DEAMINASE RIDA"/>
    <property type="match status" value="1"/>
</dbReference>
<dbReference type="PANTHER" id="PTHR11803:SF58">
    <property type="entry name" value="PROTEIN HMF1-RELATED"/>
    <property type="match status" value="1"/>
</dbReference>
<reference evidence="2 3" key="1">
    <citation type="submission" date="2020-11" db="EMBL/GenBank/DDBJ databases">
        <title>Kefir isolates.</title>
        <authorList>
            <person name="Marcisauskas S."/>
            <person name="Kim Y."/>
            <person name="Blasche S."/>
        </authorList>
    </citation>
    <scope>NUCLEOTIDE SEQUENCE [LARGE SCALE GENOMIC DNA]</scope>
    <source>
        <strain evidence="2 3">KR</strain>
    </source>
</reference>
<evidence type="ECO:0000256" key="1">
    <source>
        <dbReference type="ARBA" id="ARBA00010552"/>
    </source>
</evidence>
<dbReference type="SUPFAM" id="SSF55298">
    <property type="entry name" value="YjgF-like"/>
    <property type="match status" value="1"/>
</dbReference>
<dbReference type="InterPro" id="IPR006175">
    <property type="entry name" value="YjgF/YER057c/UK114"/>
</dbReference>
<dbReference type="FunFam" id="3.30.1330.40:FF:000001">
    <property type="entry name" value="L-PSP family endoribonuclease"/>
    <property type="match status" value="1"/>
</dbReference>
<dbReference type="OrthoDB" id="309640at2759"/>
<dbReference type="Pfam" id="PF01042">
    <property type="entry name" value="Ribonuc_L-PSP"/>
    <property type="match status" value="1"/>
</dbReference>
<dbReference type="NCBIfam" id="TIGR00004">
    <property type="entry name" value="Rid family detoxifying hydrolase"/>
    <property type="match status" value="1"/>
</dbReference>
<dbReference type="EMBL" id="PUHQ01000115">
    <property type="protein sequence ID" value="KAG0655615.1"/>
    <property type="molecule type" value="Genomic_DNA"/>
</dbReference>
<name>A0A9P7B2X4_RHOMI</name>
<accession>A0A9P7B2X4</accession>
<gene>
    <name evidence="2" type="ORF">C6P46_000783</name>
</gene>
<evidence type="ECO:0000313" key="3">
    <source>
        <dbReference type="Proteomes" id="UP000777482"/>
    </source>
</evidence>
<dbReference type="InterPro" id="IPR006056">
    <property type="entry name" value="RidA"/>
</dbReference>
<keyword evidence="3" id="KW-1185">Reference proteome</keyword>
<proteinExistence type="inferred from homology"/>
<dbReference type="GO" id="GO:0005739">
    <property type="term" value="C:mitochondrion"/>
    <property type="evidence" value="ECO:0007669"/>
    <property type="project" value="TreeGrafter"/>
</dbReference>
<comment type="caution">
    <text evidence="2">The sequence shown here is derived from an EMBL/GenBank/DDBJ whole genome shotgun (WGS) entry which is preliminary data.</text>
</comment>
<organism evidence="2 3">
    <name type="scientific">Rhodotorula mucilaginosa</name>
    <name type="common">Yeast</name>
    <name type="synonym">Rhodotorula rubra</name>
    <dbReference type="NCBI Taxonomy" id="5537"/>
    <lineage>
        <taxon>Eukaryota</taxon>
        <taxon>Fungi</taxon>
        <taxon>Dikarya</taxon>
        <taxon>Basidiomycota</taxon>
        <taxon>Pucciniomycotina</taxon>
        <taxon>Microbotryomycetes</taxon>
        <taxon>Sporidiobolales</taxon>
        <taxon>Sporidiobolaceae</taxon>
        <taxon>Rhodotorula</taxon>
    </lineage>
</organism>
<comment type="similarity">
    <text evidence="1">Belongs to the RutC family.</text>
</comment>
<dbReference type="InterPro" id="IPR035959">
    <property type="entry name" value="RutC-like_sf"/>
</dbReference>
<dbReference type="AlphaFoldDB" id="A0A9P7B2X4"/>
<dbReference type="CDD" id="cd00448">
    <property type="entry name" value="YjgF_YER057c_UK114_family"/>
    <property type="match status" value="1"/>
</dbReference>
<protein>
    <recommendedName>
        <fullName evidence="4">YjgF-like protein</fullName>
    </recommendedName>
</protein>
<evidence type="ECO:0000313" key="2">
    <source>
        <dbReference type="EMBL" id="KAG0655615.1"/>
    </source>
</evidence>
<dbReference type="GO" id="GO:0005829">
    <property type="term" value="C:cytosol"/>
    <property type="evidence" value="ECO:0007669"/>
    <property type="project" value="TreeGrafter"/>
</dbReference>
<evidence type="ECO:0008006" key="4">
    <source>
        <dbReference type="Google" id="ProtNLM"/>
    </source>
</evidence>